<dbReference type="InterPro" id="IPR052628">
    <property type="entry name" value="CFAP70"/>
</dbReference>
<evidence type="ECO:0000256" key="2">
    <source>
        <dbReference type="ARBA" id="ARBA00022803"/>
    </source>
</evidence>
<proteinExistence type="predicted"/>
<evidence type="ECO:0000313" key="5">
    <source>
        <dbReference type="EMBL" id="SFB67694.1"/>
    </source>
</evidence>
<dbReference type="Gene3D" id="1.25.40.10">
    <property type="entry name" value="Tetratricopeptide repeat domain"/>
    <property type="match status" value="1"/>
</dbReference>
<keyword evidence="1" id="KW-0677">Repeat</keyword>
<feature type="chain" id="PRO_5015147334" evidence="4">
    <location>
        <begin position="24"/>
        <end position="637"/>
    </location>
</feature>
<feature type="signal peptide" evidence="4">
    <location>
        <begin position="1"/>
        <end position="23"/>
    </location>
</feature>
<dbReference type="SUPFAM" id="SSF48452">
    <property type="entry name" value="TPR-like"/>
    <property type="match status" value="1"/>
</dbReference>
<dbReference type="PANTHER" id="PTHR44314:SF1">
    <property type="entry name" value="CILIA- AND FLAGELLA-ASSOCIATED PROTEIN 70"/>
    <property type="match status" value="1"/>
</dbReference>
<dbReference type="EMBL" id="FOKY01000001">
    <property type="protein sequence ID" value="SFB67694.1"/>
    <property type="molecule type" value="Genomic_DNA"/>
</dbReference>
<dbReference type="PANTHER" id="PTHR44314">
    <property type="entry name" value="CILIA- AND FLAGELLA-ASSOCIATED PROTEIN 70"/>
    <property type="match status" value="1"/>
</dbReference>
<feature type="repeat" description="TPR" evidence="3">
    <location>
        <begin position="93"/>
        <end position="126"/>
    </location>
</feature>
<evidence type="ECO:0000313" key="6">
    <source>
        <dbReference type="Proteomes" id="UP000240042"/>
    </source>
</evidence>
<evidence type="ECO:0000256" key="4">
    <source>
        <dbReference type="SAM" id="SignalP"/>
    </source>
</evidence>
<keyword evidence="4" id="KW-0732">Signal</keyword>
<dbReference type="RefSeq" id="WP_092317068.1">
    <property type="nucleotide sequence ID" value="NZ_FOKY01000001.1"/>
</dbReference>
<accession>A0A1I1CYV0</accession>
<dbReference type="STRING" id="34097.SAMN02745150_00094"/>
<dbReference type="SMART" id="SM00028">
    <property type="entry name" value="TPR"/>
    <property type="match status" value="5"/>
</dbReference>
<dbReference type="InterPro" id="IPR019734">
    <property type="entry name" value="TPR_rpt"/>
</dbReference>
<evidence type="ECO:0000256" key="1">
    <source>
        <dbReference type="ARBA" id="ARBA00022737"/>
    </source>
</evidence>
<dbReference type="AlphaFoldDB" id="A0A1I1CYV0"/>
<feature type="repeat" description="TPR" evidence="3">
    <location>
        <begin position="59"/>
        <end position="92"/>
    </location>
</feature>
<dbReference type="PROSITE" id="PS50005">
    <property type="entry name" value="TPR"/>
    <property type="match status" value="2"/>
</dbReference>
<gene>
    <name evidence="5" type="ORF">SAMN02745150_00094</name>
</gene>
<reference evidence="6" key="1">
    <citation type="submission" date="2016-10" db="EMBL/GenBank/DDBJ databases">
        <authorList>
            <person name="Varghese N."/>
            <person name="Submissions S."/>
        </authorList>
    </citation>
    <scope>NUCLEOTIDE SEQUENCE [LARGE SCALE GENOMIC DNA]</scope>
    <source>
        <strain evidence="6">ATCC 43811</strain>
    </source>
</reference>
<dbReference type="Proteomes" id="UP000240042">
    <property type="component" value="Unassembled WGS sequence"/>
</dbReference>
<dbReference type="Pfam" id="PF13424">
    <property type="entry name" value="TPR_12"/>
    <property type="match status" value="1"/>
</dbReference>
<dbReference type="Pfam" id="PF13181">
    <property type="entry name" value="TPR_8"/>
    <property type="match status" value="1"/>
</dbReference>
<name>A0A1I1CYV0_BREAD</name>
<dbReference type="InterPro" id="IPR011990">
    <property type="entry name" value="TPR-like_helical_dom_sf"/>
</dbReference>
<keyword evidence="6" id="KW-1185">Reference proteome</keyword>
<dbReference type="GO" id="GO:0070062">
    <property type="term" value="C:extracellular exosome"/>
    <property type="evidence" value="ECO:0007669"/>
    <property type="project" value="TreeGrafter"/>
</dbReference>
<organism evidence="5 6">
    <name type="scientific">Brevinema andersonii</name>
    <dbReference type="NCBI Taxonomy" id="34097"/>
    <lineage>
        <taxon>Bacteria</taxon>
        <taxon>Pseudomonadati</taxon>
        <taxon>Spirochaetota</taxon>
        <taxon>Spirochaetia</taxon>
        <taxon>Brevinematales</taxon>
        <taxon>Brevinemataceae</taxon>
        <taxon>Brevinema</taxon>
    </lineage>
</organism>
<dbReference type="PROSITE" id="PS50293">
    <property type="entry name" value="TPR_REGION"/>
    <property type="match status" value="1"/>
</dbReference>
<protein>
    <submittedName>
        <fullName evidence="5">Tfp pilus assembly protein PilF</fullName>
    </submittedName>
</protein>
<dbReference type="OrthoDB" id="334957at2"/>
<sequence length="637" mass="74023">MKIYNKSLILFFVIFLVSSQVSSNTHQIEQQIKEALDIDNYAVAETLLKDLLKLNPENSTAYLLSAELYYKTGNFEESISNINRALYYAPQNVQNYILAGNIYRQSGKYQEAADAYNKALEIDPGIAETYYEFSLLRFQELKIMDAQRLLNLSESFNPKAWQNNILKARLAQHQSKSNLAQQIFLETIAQFPQEVGILHALADYYIDEKNYAKAVAVLKEANTRFGKSVKRDIQIADLLFIKQKFSEALTYYQNIKNVFSNVAYPIAASVNWNLYKLYLIQNDSNNAEISLKTAFELSPGNQMYHSIYAFFLAKKYPPSHENRISLTKYFEQTAKKNKKKGLSSYYLTLLKTIILLDPFNDQAYHELLEFAKIKKNEFQVTDILKQIAKYSTNKKAITTLEIRDRWAKTGRLNQKEHKLYQYKILFFIDENQEYYAQHFSDILEFLNPMFPKFELQTKINKNFALESRSFFRTNTNNGLIIHLSNDKDNHIKALFFDKKGLLVKNREFNYHSSSFTENALQLLKAVSQYLVPIAYIEKRLPDSSFETDLGSSYGITNNQLLSVFDENFQLITELTVLETQLYSSKARLNSTPANLDSAEILYTTPKYLDKEFYIDPVRLFIGEYNDTFPLNPTPKYN</sequence>
<keyword evidence="2 3" id="KW-0802">TPR repeat</keyword>
<evidence type="ECO:0000256" key="3">
    <source>
        <dbReference type="PROSITE-ProRule" id="PRU00339"/>
    </source>
</evidence>